<organism evidence="1 2">
    <name type="scientific">Mycobacterium botniense</name>
    <dbReference type="NCBI Taxonomy" id="84962"/>
    <lineage>
        <taxon>Bacteria</taxon>
        <taxon>Bacillati</taxon>
        <taxon>Actinomycetota</taxon>
        <taxon>Actinomycetes</taxon>
        <taxon>Mycobacteriales</taxon>
        <taxon>Mycobacteriaceae</taxon>
        <taxon>Mycobacterium</taxon>
    </lineage>
</organism>
<dbReference type="AlphaFoldDB" id="A0A7I9XRY3"/>
<dbReference type="EMBL" id="BLKW01000002">
    <property type="protein sequence ID" value="GFG72704.1"/>
    <property type="molecule type" value="Genomic_DNA"/>
</dbReference>
<dbReference type="RefSeq" id="WP_163753142.1">
    <property type="nucleotide sequence ID" value="NZ_BLKW01000002.1"/>
</dbReference>
<reference evidence="1 2" key="1">
    <citation type="journal article" date="2019" name="Emerg. Microbes Infect.">
        <title>Comprehensive subspecies identification of 175 nontuberculous mycobacteria species based on 7547 genomic profiles.</title>
        <authorList>
            <person name="Matsumoto Y."/>
            <person name="Kinjo T."/>
            <person name="Motooka D."/>
            <person name="Nabeya D."/>
            <person name="Jung N."/>
            <person name="Uechi K."/>
            <person name="Horii T."/>
            <person name="Iida T."/>
            <person name="Fujita J."/>
            <person name="Nakamura S."/>
        </authorList>
    </citation>
    <scope>NUCLEOTIDE SEQUENCE [LARGE SCALE GENOMIC DNA]</scope>
    <source>
        <strain evidence="1 2">JCM 17322</strain>
    </source>
</reference>
<proteinExistence type="predicted"/>
<sequence length="70" mass="7780">MSQKLAGQADRLPVSKLQTFTRNPRRGARALCVELDPRYADVVLRRFQEHTGVLPELNGEPVSFAAGSEQ</sequence>
<keyword evidence="2" id="KW-1185">Reference proteome</keyword>
<comment type="caution">
    <text evidence="1">The sequence shown here is derived from an EMBL/GenBank/DDBJ whole genome shotgun (WGS) entry which is preliminary data.</text>
</comment>
<accession>A0A7I9XRY3</accession>
<name>A0A7I9XRY3_9MYCO</name>
<evidence type="ECO:0000313" key="2">
    <source>
        <dbReference type="Proteomes" id="UP000465361"/>
    </source>
</evidence>
<dbReference type="Proteomes" id="UP000465361">
    <property type="component" value="Unassembled WGS sequence"/>
</dbReference>
<protein>
    <submittedName>
        <fullName evidence="1">Uncharacterized protein</fullName>
    </submittedName>
</protein>
<evidence type="ECO:0000313" key="1">
    <source>
        <dbReference type="EMBL" id="GFG72704.1"/>
    </source>
</evidence>
<gene>
    <name evidence="1" type="ORF">MBOT_00690</name>
</gene>